<dbReference type="SUPFAM" id="SSF56935">
    <property type="entry name" value="Porins"/>
    <property type="match status" value="1"/>
</dbReference>
<keyword evidence="4" id="KW-0812">Transmembrane</keyword>
<comment type="caution">
    <text evidence="9">The sequence shown here is derived from an EMBL/GenBank/DDBJ whole genome shotgun (WGS) entry which is preliminary data.</text>
</comment>
<evidence type="ECO:0000256" key="4">
    <source>
        <dbReference type="ARBA" id="ARBA00022692"/>
    </source>
</evidence>
<reference evidence="9 10" key="1">
    <citation type="journal article" date="2006" name="Int. J. Syst. Evol. Microbiol.">
        <title>Myroides pelagicus sp. nov., isolated from seawater in Thailand.</title>
        <authorList>
            <person name="Yoon J."/>
            <person name="Maneerat S."/>
            <person name="Kawai F."/>
            <person name="Yokota A."/>
        </authorList>
    </citation>
    <scope>NUCLEOTIDE SEQUENCE [LARGE SCALE GENOMIC DNA]</scope>
    <source>
        <strain evidence="9 10">SM1T</strain>
    </source>
</reference>
<evidence type="ECO:0000313" key="9">
    <source>
        <dbReference type="EMBL" id="MTH30931.1"/>
    </source>
</evidence>
<evidence type="ECO:0000256" key="8">
    <source>
        <dbReference type="SAM" id="SignalP"/>
    </source>
</evidence>
<dbReference type="Proteomes" id="UP000488936">
    <property type="component" value="Unassembled WGS sequence"/>
</dbReference>
<keyword evidence="6" id="KW-0472">Membrane</keyword>
<proteinExistence type="inferred from homology"/>
<protein>
    <submittedName>
        <fullName evidence="9">Hydrocarbon degradation protein</fullName>
    </submittedName>
</protein>
<evidence type="ECO:0000256" key="6">
    <source>
        <dbReference type="ARBA" id="ARBA00023136"/>
    </source>
</evidence>
<sequence>MKIKSIAITSILLGLSIPAIAQELNMHTSMPLSQTDLNGTARFRAMNGAFGAVGGDLSALKINPAGGAFFNNNMASFSMSYVNNNNKANYNGTDRSKNQDALDLSQLGALFVFNSFNPDALMKKFTLSFNYESSNQMRNKVSFQGIDNEISLGDYFLQIANQGGPNGGPIPLDVIKPQSSTTTITDGYLDADYYGGLTGRNAFLGYNAQLFSEVNGGGYAYDFLTSTPYQQSRSIRTSGGTDIFSGNFAAQLGKRFYIGANLNLHTVDYTVDSNTYQTAIDPVSQKSEEMNFFNSTYTYGTGFSFNLGAIAQITDGLRAGLAYQSPTWYSLTDEMYQGLNTQMVINGATEQFYVQPNVILRTPKYKINTPAKYTASLAYVFDDKGLISIDYALKDYTKTKYKPTAYYTDINSDFKNELQVASELRVGAEYRIQQFSLRGGYRYEQSPYKNVQFVGDLNSFSLGLGYNFGRSRLDLAYTNTAKEYKTSIVDMGFNNLYNNATIKTKENWINLTYSVNF</sequence>
<gene>
    <name evidence="9" type="ORF">GJV77_13695</name>
</gene>
<keyword evidence="7" id="KW-0998">Cell outer membrane</keyword>
<feature type="signal peptide" evidence="8">
    <location>
        <begin position="1"/>
        <end position="21"/>
    </location>
</feature>
<organism evidence="9 10">
    <name type="scientific">Myroides pelagicus</name>
    <dbReference type="NCBI Taxonomy" id="270914"/>
    <lineage>
        <taxon>Bacteria</taxon>
        <taxon>Pseudomonadati</taxon>
        <taxon>Bacteroidota</taxon>
        <taxon>Flavobacteriia</taxon>
        <taxon>Flavobacteriales</taxon>
        <taxon>Flavobacteriaceae</taxon>
        <taxon>Myroides</taxon>
    </lineage>
</organism>
<evidence type="ECO:0000313" key="10">
    <source>
        <dbReference type="Proteomes" id="UP000488936"/>
    </source>
</evidence>
<keyword evidence="10" id="KW-1185">Reference proteome</keyword>
<dbReference type="Pfam" id="PF03349">
    <property type="entry name" value="Toluene_X"/>
    <property type="match status" value="1"/>
</dbReference>
<accession>A0A7K1GQ04</accession>
<name>A0A7K1GQ04_9FLAO</name>
<evidence type="ECO:0000256" key="2">
    <source>
        <dbReference type="ARBA" id="ARBA00008163"/>
    </source>
</evidence>
<evidence type="ECO:0000256" key="5">
    <source>
        <dbReference type="ARBA" id="ARBA00022729"/>
    </source>
</evidence>
<dbReference type="EMBL" id="WMJY01000049">
    <property type="protein sequence ID" value="MTH30931.1"/>
    <property type="molecule type" value="Genomic_DNA"/>
</dbReference>
<dbReference type="OrthoDB" id="9765571at2"/>
<evidence type="ECO:0000256" key="1">
    <source>
        <dbReference type="ARBA" id="ARBA00004571"/>
    </source>
</evidence>
<evidence type="ECO:0000256" key="3">
    <source>
        <dbReference type="ARBA" id="ARBA00022452"/>
    </source>
</evidence>
<evidence type="ECO:0000256" key="7">
    <source>
        <dbReference type="ARBA" id="ARBA00023237"/>
    </source>
</evidence>
<dbReference type="InterPro" id="IPR005017">
    <property type="entry name" value="OMPP1/FadL/TodX"/>
</dbReference>
<dbReference type="AlphaFoldDB" id="A0A7K1GQ04"/>
<dbReference type="PANTHER" id="PTHR35093:SF8">
    <property type="entry name" value="OUTER MEMBRANE PROTEIN NMB0088-RELATED"/>
    <property type="match status" value="1"/>
</dbReference>
<dbReference type="GO" id="GO:0009279">
    <property type="term" value="C:cell outer membrane"/>
    <property type="evidence" value="ECO:0007669"/>
    <property type="project" value="UniProtKB-SubCell"/>
</dbReference>
<keyword evidence="3" id="KW-1134">Transmembrane beta strand</keyword>
<comment type="similarity">
    <text evidence="2">Belongs to the OmpP1/FadL family.</text>
</comment>
<feature type="chain" id="PRO_5029713183" evidence="8">
    <location>
        <begin position="22"/>
        <end position="517"/>
    </location>
</feature>
<dbReference type="GO" id="GO:0015483">
    <property type="term" value="F:long-chain fatty acid transporting porin activity"/>
    <property type="evidence" value="ECO:0007669"/>
    <property type="project" value="TreeGrafter"/>
</dbReference>
<dbReference type="Gene3D" id="2.40.160.60">
    <property type="entry name" value="Outer membrane protein transport protein (OMPP1/FadL/TodX)"/>
    <property type="match status" value="2"/>
</dbReference>
<dbReference type="PANTHER" id="PTHR35093">
    <property type="entry name" value="OUTER MEMBRANE PROTEIN NMB0088-RELATED"/>
    <property type="match status" value="1"/>
</dbReference>
<dbReference type="RefSeq" id="WP_155036900.1">
    <property type="nucleotide sequence ID" value="NZ_JBHTIG010000013.1"/>
</dbReference>
<keyword evidence="5 8" id="KW-0732">Signal</keyword>
<comment type="subcellular location">
    <subcellularLocation>
        <location evidence="1">Cell outer membrane</location>
        <topology evidence="1">Multi-pass membrane protein</topology>
    </subcellularLocation>
</comment>